<evidence type="ECO:0000313" key="1">
    <source>
        <dbReference type="EMBL" id="KAJ1356777.1"/>
    </source>
</evidence>
<gene>
    <name evidence="1" type="ORF">KIN20_014566</name>
</gene>
<organism evidence="1 2">
    <name type="scientific">Parelaphostrongylus tenuis</name>
    <name type="common">Meningeal worm</name>
    <dbReference type="NCBI Taxonomy" id="148309"/>
    <lineage>
        <taxon>Eukaryota</taxon>
        <taxon>Metazoa</taxon>
        <taxon>Ecdysozoa</taxon>
        <taxon>Nematoda</taxon>
        <taxon>Chromadorea</taxon>
        <taxon>Rhabditida</taxon>
        <taxon>Rhabditina</taxon>
        <taxon>Rhabditomorpha</taxon>
        <taxon>Strongyloidea</taxon>
        <taxon>Metastrongylidae</taxon>
        <taxon>Parelaphostrongylus</taxon>
    </lineage>
</organism>
<protein>
    <submittedName>
        <fullName evidence="1">Uncharacterized protein</fullName>
    </submittedName>
</protein>
<accession>A0AAD5MDS8</accession>
<dbReference type="AlphaFoldDB" id="A0AAD5MDS8"/>
<comment type="caution">
    <text evidence="1">The sequence shown here is derived from an EMBL/GenBank/DDBJ whole genome shotgun (WGS) entry which is preliminary data.</text>
</comment>
<reference evidence="1" key="1">
    <citation type="submission" date="2021-06" db="EMBL/GenBank/DDBJ databases">
        <title>Parelaphostrongylus tenuis whole genome reference sequence.</title>
        <authorList>
            <person name="Garwood T.J."/>
            <person name="Larsen P.A."/>
            <person name="Fountain-Jones N.M."/>
            <person name="Garbe J.R."/>
            <person name="Macchietto M.G."/>
            <person name="Kania S.A."/>
            <person name="Gerhold R.W."/>
            <person name="Richards J.E."/>
            <person name="Wolf T.M."/>
        </authorList>
    </citation>
    <scope>NUCLEOTIDE SEQUENCE</scope>
    <source>
        <strain evidence="1">MNPRO001-30</strain>
        <tissue evidence="1">Meninges</tissue>
    </source>
</reference>
<proteinExistence type="predicted"/>
<sequence length="100" mass="11707">MRPWDDICSEGIAELQLTRYLTVIDNRDEDSFPIKLDKIKEYYEWSKEERIIAFRCEKLLEATTRHYTVREATNLATALRTSQHSRRGICPSIQSVIAAM</sequence>
<name>A0AAD5MDS8_PARTN</name>
<keyword evidence="2" id="KW-1185">Reference proteome</keyword>
<dbReference type="Proteomes" id="UP001196413">
    <property type="component" value="Unassembled WGS sequence"/>
</dbReference>
<dbReference type="EMBL" id="JAHQIW010002895">
    <property type="protein sequence ID" value="KAJ1356777.1"/>
    <property type="molecule type" value="Genomic_DNA"/>
</dbReference>
<evidence type="ECO:0000313" key="2">
    <source>
        <dbReference type="Proteomes" id="UP001196413"/>
    </source>
</evidence>